<proteinExistence type="predicted"/>
<feature type="domain" description="GST C-terminal" evidence="2">
    <location>
        <begin position="86"/>
        <end position="215"/>
    </location>
</feature>
<dbReference type="EMBL" id="PCDP01000019">
    <property type="protein sequence ID" value="PZM15551.1"/>
    <property type="molecule type" value="Genomic_DNA"/>
</dbReference>
<dbReference type="PROSITE" id="PS50405">
    <property type="entry name" value="GST_CTER"/>
    <property type="match status" value="1"/>
</dbReference>
<dbReference type="PROSITE" id="PS50404">
    <property type="entry name" value="GST_NTER"/>
    <property type="match status" value="1"/>
</dbReference>
<evidence type="ECO:0000259" key="2">
    <source>
        <dbReference type="PROSITE" id="PS50405"/>
    </source>
</evidence>
<organism evidence="3 4">
    <name type="scientific">Rhizobium tubonense</name>
    <dbReference type="NCBI Taxonomy" id="484088"/>
    <lineage>
        <taxon>Bacteria</taxon>
        <taxon>Pseudomonadati</taxon>
        <taxon>Pseudomonadota</taxon>
        <taxon>Alphaproteobacteria</taxon>
        <taxon>Hyphomicrobiales</taxon>
        <taxon>Rhizobiaceae</taxon>
        <taxon>Rhizobium/Agrobacterium group</taxon>
        <taxon>Rhizobium</taxon>
    </lineage>
</organism>
<name>A0A2W4CVK0_9HYPH</name>
<dbReference type="SUPFAM" id="SSF52833">
    <property type="entry name" value="Thioredoxin-like"/>
    <property type="match status" value="1"/>
</dbReference>
<evidence type="ECO:0000313" key="3">
    <source>
        <dbReference type="EMBL" id="PZM15551.1"/>
    </source>
</evidence>
<dbReference type="InterPro" id="IPR040079">
    <property type="entry name" value="Glutathione_S-Trfase"/>
</dbReference>
<accession>A0A2W4CVK0</accession>
<dbReference type="SUPFAM" id="SSF47616">
    <property type="entry name" value="GST C-terminal domain-like"/>
    <property type="match status" value="1"/>
</dbReference>
<keyword evidence="3" id="KW-0808">Transferase</keyword>
<dbReference type="InterPro" id="IPR036249">
    <property type="entry name" value="Thioredoxin-like_sf"/>
</dbReference>
<dbReference type="Proteomes" id="UP000248925">
    <property type="component" value="Unassembled WGS sequence"/>
</dbReference>
<dbReference type="PANTHER" id="PTHR44051">
    <property type="entry name" value="GLUTATHIONE S-TRANSFERASE-RELATED"/>
    <property type="match status" value="1"/>
</dbReference>
<dbReference type="SFLD" id="SFLDG00358">
    <property type="entry name" value="Main_(cytGST)"/>
    <property type="match status" value="1"/>
</dbReference>
<sequence length="222" mass="25099">MSIKIYGDLGSGSLRRVTTAAKIMGVDYERVNVDLFEGESHTPEFLKLNPHGLTPVLQDGNTIIWEASAINLYLAEKANSPLVGKIESERYEVLQWMFWSGEQWRVFSTLMFNERVAGRAMGQVENLSIVDLLLKNIRAAASVLDAHLASRRFIVGDELTLADIDIAAPFSQVHRTKVPFAEFPNLWAWQQRLLETVPAWAETKRDLDERMDTFMNALGIAF</sequence>
<dbReference type="Pfam" id="PF13410">
    <property type="entry name" value="GST_C_2"/>
    <property type="match status" value="1"/>
</dbReference>
<dbReference type="RefSeq" id="WP_111159551.1">
    <property type="nucleotide sequence ID" value="NZ_PCDP01000019.1"/>
</dbReference>
<feature type="domain" description="GST N-terminal" evidence="1">
    <location>
        <begin position="1"/>
        <end position="82"/>
    </location>
</feature>
<evidence type="ECO:0000313" key="4">
    <source>
        <dbReference type="Proteomes" id="UP000248925"/>
    </source>
</evidence>
<dbReference type="InterPro" id="IPR010987">
    <property type="entry name" value="Glutathione-S-Trfase_C-like"/>
</dbReference>
<dbReference type="OrthoDB" id="9810080at2"/>
<reference evidence="3 4" key="1">
    <citation type="journal article" date="2018" name="Sci. Rep.">
        <title>Rhizobium tumorigenes sp. nov., a novel plant tumorigenic bacterium isolated from cane gall tumors on thornless blackberry.</title>
        <authorList>
            <person name="Kuzmanovi N."/>
            <person name="Smalla K."/>
            <person name="Gronow S."/>
            <person name="PuBawska J."/>
        </authorList>
    </citation>
    <scope>NUCLEOTIDE SEQUENCE [LARGE SCALE GENOMIC DNA]</scope>
    <source>
        <strain evidence="3 4">CCBAU 85046</strain>
    </source>
</reference>
<protein>
    <submittedName>
        <fullName evidence="3">Glutathione S-transferase</fullName>
    </submittedName>
</protein>
<dbReference type="GO" id="GO:0016740">
    <property type="term" value="F:transferase activity"/>
    <property type="evidence" value="ECO:0007669"/>
    <property type="project" value="UniProtKB-KW"/>
</dbReference>
<dbReference type="AlphaFoldDB" id="A0A2W4CVK0"/>
<dbReference type="SFLD" id="SFLDS00019">
    <property type="entry name" value="Glutathione_Transferase_(cytos"/>
    <property type="match status" value="1"/>
</dbReference>
<dbReference type="InterPro" id="IPR004045">
    <property type="entry name" value="Glutathione_S-Trfase_N"/>
</dbReference>
<dbReference type="Gene3D" id="3.40.30.10">
    <property type="entry name" value="Glutaredoxin"/>
    <property type="match status" value="1"/>
</dbReference>
<comment type="caution">
    <text evidence="3">The sequence shown here is derived from an EMBL/GenBank/DDBJ whole genome shotgun (WGS) entry which is preliminary data.</text>
</comment>
<dbReference type="InterPro" id="IPR036282">
    <property type="entry name" value="Glutathione-S-Trfase_C_sf"/>
</dbReference>
<dbReference type="Pfam" id="PF02798">
    <property type="entry name" value="GST_N"/>
    <property type="match status" value="1"/>
</dbReference>
<evidence type="ECO:0000259" key="1">
    <source>
        <dbReference type="PROSITE" id="PS50404"/>
    </source>
</evidence>
<gene>
    <name evidence="3" type="ORF">CPY51_06925</name>
</gene>
<dbReference type="Gene3D" id="1.20.1050.10">
    <property type="match status" value="1"/>
</dbReference>
<dbReference type="PANTHER" id="PTHR44051:SF8">
    <property type="entry name" value="GLUTATHIONE S-TRANSFERASE GSTA"/>
    <property type="match status" value="1"/>
</dbReference>
<keyword evidence="4" id="KW-1185">Reference proteome</keyword>